<sequence>MNTFHGKTALVTGASRGIGRAIARRLARDGARVAVHYGRNEQAAKETVAAIETAGGHAFALRAQLGTPGDAERLWAAFDAHADGLDILVNNAGILNEEPGIEHVTREQFERIFAVNATAPFFITKLALPRLRDGGRIVNISTMLTRGSAMPPSISYAMSKGALDVLTSTLAKQLAPRAITVNTVAPGVIDTDMHEGRLVGDALAWLSSLSPMGRVGTPEDVADVVAFLASDDSRWVTGHWLDTSGGTLL</sequence>
<dbReference type="PRINTS" id="PR00080">
    <property type="entry name" value="SDRFAMILY"/>
</dbReference>
<dbReference type="Proteomes" id="UP001602119">
    <property type="component" value="Unassembled WGS sequence"/>
</dbReference>
<evidence type="ECO:0000313" key="3">
    <source>
        <dbReference type="EMBL" id="MFF4779163.1"/>
    </source>
</evidence>
<organism evidence="3 4">
    <name type="scientific">Microtetraspora fusca</name>
    <dbReference type="NCBI Taxonomy" id="1997"/>
    <lineage>
        <taxon>Bacteria</taxon>
        <taxon>Bacillati</taxon>
        <taxon>Actinomycetota</taxon>
        <taxon>Actinomycetes</taxon>
        <taxon>Streptosporangiales</taxon>
        <taxon>Streptosporangiaceae</taxon>
        <taxon>Microtetraspora</taxon>
    </lineage>
</organism>
<dbReference type="Pfam" id="PF13561">
    <property type="entry name" value="adh_short_C2"/>
    <property type="match status" value="1"/>
</dbReference>
<accession>A0ABW6VIG9</accession>
<dbReference type="Gene3D" id="3.40.50.720">
    <property type="entry name" value="NAD(P)-binding Rossmann-like Domain"/>
    <property type="match status" value="1"/>
</dbReference>
<dbReference type="GO" id="GO:0016491">
    <property type="term" value="F:oxidoreductase activity"/>
    <property type="evidence" value="ECO:0007669"/>
    <property type="project" value="UniProtKB-KW"/>
</dbReference>
<keyword evidence="2 3" id="KW-0560">Oxidoreductase</keyword>
<reference evidence="3 4" key="1">
    <citation type="submission" date="2024-10" db="EMBL/GenBank/DDBJ databases">
        <title>The Natural Products Discovery Center: Release of the First 8490 Sequenced Strains for Exploring Actinobacteria Biosynthetic Diversity.</title>
        <authorList>
            <person name="Kalkreuter E."/>
            <person name="Kautsar S.A."/>
            <person name="Yang D."/>
            <person name="Bader C.D."/>
            <person name="Teijaro C.N."/>
            <person name="Fluegel L."/>
            <person name="Davis C.M."/>
            <person name="Simpson J.R."/>
            <person name="Lauterbach L."/>
            <person name="Steele A.D."/>
            <person name="Gui C."/>
            <person name="Meng S."/>
            <person name="Li G."/>
            <person name="Viehrig K."/>
            <person name="Ye F."/>
            <person name="Su P."/>
            <person name="Kiefer A.F."/>
            <person name="Nichols A."/>
            <person name="Cepeda A.J."/>
            <person name="Yan W."/>
            <person name="Fan B."/>
            <person name="Jiang Y."/>
            <person name="Adhikari A."/>
            <person name="Zheng C.-J."/>
            <person name="Schuster L."/>
            <person name="Cowan T.M."/>
            <person name="Smanski M.J."/>
            <person name="Chevrette M.G."/>
            <person name="De Carvalho L.P.S."/>
            <person name="Shen B."/>
        </authorList>
    </citation>
    <scope>NUCLEOTIDE SEQUENCE [LARGE SCALE GENOMIC DNA]</scope>
    <source>
        <strain evidence="3 4">NPDC001281</strain>
    </source>
</reference>
<proteinExistence type="inferred from homology"/>
<dbReference type="EMBL" id="JBIAXI010000044">
    <property type="protein sequence ID" value="MFF4779163.1"/>
    <property type="molecule type" value="Genomic_DNA"/>
</dbReference>
<dbReference type="InterPro" id="IPR036291">
    <property type="entry name" value="NAD(P)-bd_dom_sf"/>
</dbReference>
<keyword evidence="4" id="KW-1185">Reference proteome</keyword>
<dbReference type="PANTHER" id="PTHR43639">
    <property type="entry name" value="OXIDOREDUCTASE, SHORT-CHAIN DEHYDROGENASE/REDUCTASE FAMILY (AFU_ORTHOLOGUE AFUA_5G02870)"/>
    <property type="match status" value="1"/>
</dbReference>
<dbReference type="EC" id="1.1.1.-" evidence="3"/>
<evidence type="ECO:0000256" key="2">
    <source>
        <dbReference type="ARBA" id="ARBA00023002"/>
    </source>
</evidence>
<dbReference type="RefSeq" id="WP_387347873.1">
    <property type="nucleotide sequence ID" value="NZ_JBIAXI010000044.1"/>
</dbReference>
<dbReference type="PANTHER" id="PTHR43639:SF1">
    <property type="entry name" value="SHORT-CHAIN DEHYDROGENASE_REDUCTASE FAMILY PROTEIN"/>
    <property type="match status" value="1"/>
</dbReference>
<dbReference type="PRINTS" id="PR00081">
    <property type="entry name" value="GDHRDH"/>
</dbReference>
<evidence type="ECO:0000313" key="4">
    <source>
        <dbReference type="Proteomes" id="UP001602119"/>
    </source>
</evidence>
<comment type="similarity">
    <text evidence="1">Belongs to the short-chain dehydrogenases/reductases (SDR) family.</text>
</comment>
<name>A0ABW6VIG9_MICFU</name>
<comment type="caution">
    <text evidence="3">The sequence shown here is derived from an EMBL/GenBank/DDBJ whole genome shotgun (WGS) entry which is preliminary data.</text>
</comment>
<evidence type="ECO:0000256" key="1">
    <source>
        <dbReference type="ARBA" id="ARBA00006484"/>
    </source>
</evidence>
<dbReference type="NCBIfam" id="NF005559">
    <property type="entry name" value="PRK07231.1"/>
    <property type="match status" value="1"/>
</dbReference>
<dbReference type="InterPro" id="IPR002347">
    <property type="entry name" value="SDR_fam"/>
</dbReference>
<gene>
    <name evidence="3" type="ORF">ACFY05_40735</name>
</gene>
<protein>
    <submittedName>
        <fullName evidence="3">SDR family NAD(P)-dependent oxidoreductase</fullName>
        <ecNumber evidence="3">1.1.1.-</ecNumber>
    </submittedName>
</protein>
<dbReference type="SUPFAM" id="SSF51735">
    <property type="entry name" value="NAD(P)-binding Rossmann-fold domains"/>
    <property type="match status" value="1"/>
</dbReference>